<evidence type="ECO:0000313" key="2">
    <source>
        <dbReference type="RefSeq" id="XP_030975980.1"/>
    </source>
</evidence>
<reference evidence="2" key="3">
    <citation type="submission" date="2025-08" db="UniProtKB">
        <authorList>
            <consortium name="RefSeq"/>
        </authorList>
    </citation>
    <scope>IDENTIFICATION</scope>
    <source>
        <strain evidence="2">NI907</strain>
    </source>
</reference>
<proteinExistence type="predicted"/>
<dbReference type="KEGG" id="pgri:PgNI_12566"/>
<dbReference type="GeneID" id="41967415"/>
<dbReference type="RefSeq" id="XP_030975980.1">
    <property type="nucleotide sequence ID" value="XM_031132512.1"/>
</dbReference>
<gene>
    <name evidence="2" type="ORF">PgNI_12566</name>
</gene>
<accession>A0A6P8AM56</accession>
<dbReference type="Proteomes" id="UP000515153">
    <property type="component" value="Unplaced"/>
</dbReference>
<protein>
    <submittedName>
        <fullName evidence="2">Uncharacterized protein</fullName>
    </submittedName>
</protein>
<reference evidence="2" key="2">
    <citation type="submission" date="2019-10" db="EMBL/GenBank/DDBJ databases">
        <authorList>
            <consortium name="NCBI Genome Project"/>
        </authorList>
    </citation>
    <scope>NUCLEOTIDE SEQUENCE</scope>
    <source>
        <strain evidence="2">NI907</strain>
    </source>
</reference>
<keyword evidence="1" id="KW-1185">Reference proteome</keyword>
<reference evidence="2" key="1">
    <citation type="journal article" date="2019" name="Mol. Biol. Evol.">
        <title>Blast fungal genomes show frequent chromosomal changes, gene gains and losses, and effector gene turnover.</title>
        <authorList>
            <person name="Gomez Luciano L.B."/>
            <person name="Jason Tsai I."/>
            <person name="Chuma I."/>
            <person name="Tosa Y."/>
            <person name="Chen Y.H."/>
            <person name="Li J.Y."/>
            <person name="Li M.Y."/>
            <person name="Jade Lu M.Y."/>
            <person name="Nakayashiki H."/>
            <person name="Li W.H."/>
        </authorList>
    </citation>
    <scope>NUCLEOTIDE SEQUENCE</scope>
    <source>
        <strain evidence="2">NI907</strain>
    </source>
</reference>
<sequence length="390" mass="43123">MDIAETEDRVTVLRKGLATVGDEITMAETETAPLNVSLSLSPTELFSNPGASINKIAINATSNNPRVENQRRGSSAFASLNASSLSSPAKLFQDSLNEGAVMKAQPAPTKRPLSAEDQRADNDVAMTEGGWAPIMMFRNFPYELETVAGDEQAPYSMQTSDKAYPGLIDAVDRLHTDGYLHWNDSFAAKALKTIQKLDNFAQGLGILRSILASTQLREFLRKWFAPNERPYIIGHCFYYSDIGTGGLSIFLRRNIGQSDRFLDLHLLTANASVRYFVGSHGVDWTPTKETLLFKNNQSALKQYPNKRMSDSFSSSALFDPSLNHQIETGVALTIIIGLPQTFVGFPQLKLNNPYVKGIVEAMRKDIKIGWNLEMESDPKNTVKCLRSDSS</sequence>
<organism evidence="1 2">
    <name type="scientific">Pyricularia grisea</name>
    <name type="common">Crabgrass-specific blast fungus</name>
    <name type="synonym">Magnaporthe grisea</name>
    <dbReference type="NCBI Taxonomy" id="148305"/>
    <lineage>
        <taxon>Eukaryota</taxon>
        <taxon>Fungi</taxon>
        <taxon>Dikarya</taxon>
        <taxon>Ascomycota</taxon>
        <taxon>Pezizomycotina</taxon>
        <taxon>Sordariomycetes</taxon>
        <taxon>Sordariomycetidae</taxon>
        <taxon>Magnaporthales</taxon>
        <taxon>Pyriculariaceae</taxon>
        <taxon>Pyricularia</taxon>
    </lineage>
</organism>
<evidence type="ECO:0000313" key="1">
    <source>
        <dbReference type="Proteomes" id="UP000515153"/>
    </source>
</evidence>
<dbReference type="AlphaFoldDB" id="A0A6P8AM56"/>
<name>A0A6P8AM56_PYRGI</name>